<name>A0A4S8KXV1_DENBC</name>
<keyword evidence="3" id="KW-1185">Reference proteome</keyword>
<dbReference type="AlphaFoldDB" id="A0A4S8KXV1"/>
<protein>
    <submittedName>
        <fullName evidence="2">Uncharacterized protein</fullName>
    </submittedName>
</protein>
<proteinExistence type="predicted"/>
<sequence>MYQETFSTLPTPRHAEPTFFYPHPLQALPSRTLPRSIPVMPSHTPPLISSFFAFPTLASALIFPLIITALEHNP</sequence>
<gene>
    <name evidence="2" type="ORF">K435DRAFT_874095</name>
</gene>
<dbReference type="Proteomes" id="UP000297245">
    <property type="component" value="Unassembled WGS sequence"/>
</dbReference>
<accession>A0A4S8KXV1</accession>
<reference evidence="2 3" key="1">
    <citation type="journal article" date="2019" name="Nat. Ecol. Evol.">
        <title>Megaphylogeny resolves global patterns of mushroom evolution.</title>
        <authorList>
            <person name="Varga T."/>
            <person name="Krizsan K."/>
            <person name="Foldi C."/>
            <person name="Dima B."/>
            <person name="Sanchez-Garcia M."/>
            <person name="Sanchez-Ramirez S."/>
            <person name="Szollosi G.J."/>
            <person name="Szarkandi J.G."/>
            <person name="Papp V."/>
            <person name="Albert L."/>
            <person name="Andreopoulos W."/>
            <person name="Angelini C."/>
            <person name="Antonin V."/>
            <person name="Barry K.W."/>
            <person name="Bougher N.L."/>
            <person name="Buchanan P."/>
            <person name="Buyck B."/>
            <person name="Bense V."/>
            <person name="Catcheside P."/>
            <person name="Chovatia M."/>
            <person name="Cooper J."/>
            <person name="Damon W."/>
            <person name="Desjardin D."/>
            <person name="Finy P."/>
            <person name="Geml J."/>
            <person name="Haridas S."/>
            <person name="Hughes K."/>
            <person name="Justo A."/>
            <person name="Karasinski D."/>
            <person name="Kautmanova I."/>
            <person name="Kiss B."/>
            <person name="Kocsube S."/>
            <person name="Kotiranta H."/>
            <person name="LaButti K.M."/>
            <person name="Lechner B.E."/>
            <person name="Liimatainen K."/>
            <person name="Lipzen A."/>
            <person name="Lukacs Z."/>
            <person name="Mihaltcheva S."/>
            <person name="Morgado L.N."/>
            <person name="Niskanen T."/>
            <person name="Noordeloos M.E."/>
            <person name="Ohm R.A."/>
            <person name="Ortiz-Santana B."/>
            <person name="Ovrebo C."/>
            <person name="Racz N."/>
            <person name="Riley R."/>
            <person name="Savchenko A."/>
            <person name="Shiryaev A."/>
            <person name="Soop K."/>
            <person name="Spirin V."/>
            <person name="Szebenyi C."/>
            <person name="Tomsovsky M."/>
            <person name="Tulloss R.E."/>
            <person name="Uehling J."/>
            <person name="Grigoriev I.V."/>
            <person name="Vagvolgyi C."/>
            <person name="Papp T."/>
            <person name="Martin F.M."/>
            <person name="Miettinen O."/>
            <person name="Hibbett D.S."/>
            <person name="Nagy L.G."/>
        </authorList>
    </citation>
    <scope>NUCLEOTIDE SEQUENCE [LARGE SCALE GENOMIC DNA]</scope>
    <source>
        <strain evidence="2 3">CBS 962.96</strain>
    </source>
</reference>
<dbReference type="EMBL" id="ML179877">
    <property type="protein sequence ID" value="THU80713.1"/>
    <property type="molecule type" value="Genomic_DNA"/>
</dbReference>
<feature type="transmembrane region" description="Helical" evidence="1">
    <location>
        <begin position="47"/>
        <end position="70"/>
    </location>
</feature>
<keyword evidence="1" id="KW-0812">Transmembrane</keyword>
<keyword evidence="1" id="KW-0472">Membrane</keyword>
<organism evidence="2 3">
    <name type="scientific">Dendrothele bispora (strain CBS 962.96)</name>
    <dbReference type="NCBI Taxonomy" id="1314807"/>
    <lineage>
        <taxon>Eukaryota</taxon>
        <taxon>Fungi</taxon>
        <taxon>Dikarya</taxon>
        <taxon>Basidiomycota</taxon>
        <taxon>Agaricomycotina</taxon>
        <taxon>Agaricomycetes</taxon>
        <taxon>Agaricomycetidae</taxon>
        <taxon>Agaricales</taxon>
        <taxon>Agaricales incertae sedis</taxon>
        <taxon>Dendrothele</taxon>
    </lineage>
</organism>
<evidence type="ECO:0000313" key="3">
    <source>
        <dbReference type="Proteomes" id="UP000297245"/>
    </source>
</evidence>
<evidence type="ECO:0000313" key="2">
    <source>
        <dbReference type="EMBL" id="THU80713.1"/>
    </source>
</evidence>
<evidence type="ECO:0000256" key="1">
    <source>
        <dbReference type="SAM" id="Phobius"/>
    </source>
</evidence>
<keyword evidence="1" id="KW-1133">Transmembrane helix</keyword>